<keyword evidence="4 9" id="KW-0566">Pantothenate biosynthesis</keyword>
<name>A0A8I1MVK7_THIA3</name>
<evidence type="ECO:0000313" key="15">
    <source>
        <dbReference type="Proteomes" id="UP000664800"/>
    </source>
</evidence>
<accession>A0A8I1MVK7</accession>
<evidence type="ECO:0000256" key="2">
    <source>
        <dbReference type="ARBA" id="ARBA00008676"/>
    </source>
</evidence>
<dbReference type="CDD" id="cd06557">
    <property type="entry name" value="KPHMT-like"/>
    <property type="match status" value="1"/>
</dbReference>
<dbReference type="PANTHER" id="PTHR20881:SF0">
    <property type="entry name" value="3-METHYL-2-OXOBUTANOATE HYDROXYMETHYLTRANSFERASE"/>
    <property type="match status" value="1"/>
</dbReference>
<proteinExistence type="inferred from homology"/>
<dbReference type="GO" id="GO:0003864">
    <property type="term" value="F:3-methyl-2-oxobutanoate hydroxymethyltransferase activity"/>
    <property type="evidence" value="ECO:0007669"/>
    <property type="project" value="UniProtKB-UniRule"/>
</dbReference>
<dbReference type="GO" id="GO:0008168">
    <property type="term" value="F:methyltransferase activity"/>
    <property type="evidence" value="ECO:0007669"/>
    <property type="project" value="UniProtKB-KW"/>
</dbReference>
<comment type="cofactor">
    <cofactor evidence="9 12">
        <name>Mg(2+)</name>
        <dbReference type="ChEBI" id="CHEBI:18420"/>
    </cofactor>
    <text evidence="9 12">Binds 1 Mg(2+) ion per subunit.</text>
</comment>
<dbReference type="EMBL" id="JAFKMR010000010">
    <property type="protein sequence ID" value="MBN8743113.1"/>
    <property type="molecule type" value="Genomic_DNA"/>
</dbReference>
<dbReference type="InterPro" id="IPR015813">
    <property type="entry name" value="Pyrv/PenolPyrv_kinase-like_dom"/>
</dbReference>
<comment type="subcellular location">
    <subcellularLocation>
        <location evidence="9">Cytoplasm</location>
    </subcellularLocation>
</comment>
<dbReference type="NCBIfam" id="TIGR00222">
    <property type="entry name" value="panB"/>
    <property type="match status" value="1"/>
</dbReference>
<evidence type="ECO:0000256" key="11">
    <source>
        <dbReference type="PIRSR" id="PIRSR000388-2"/>
    </source>
</evidence>
<evidence type="ECO:0000256" key="7">
    <source>
        <dbReference type="ARBA" id="ARBA00022842"/>
    </source>
</evidence>
<sequence>MSADSPAPYGAAPRSDSAPRKPLTLHRLRAMREADEKIAMLTAYDAASASLLDAAGVDCLLVGDSLGMVMQGHGSTLPVTLEQMVYHTQCVARGNRSAWLIADLPFGSYQGGVEQAVASSVALMQAGAQMVKLEGGGWTAPVIAALVERGIPVCAHLGLTPQSVHALGGYRIQGRDAQSADTLRRHAAEVGAAGAAMLVLELVPSDVAAQISAAYPGITIGIGAGARTHGQVLVLHDMLDITRGPKPRFVRNFMQGAPSLLDAVRGYVDAVKQGTFPDEALHGYTA</sequence>
<dbReference type="InterPro" id="IPR040442">
    <property type="entry name" value="Pyrv_kinase-like_dom_sf"/>
</dbReference>
<keyword evidence="14" id="KW-0489">Methyltransferase</keyword>
<dbReference type="Proteomes" id="UP000664800">
    <property type="component" value="Unassembled WGS sequence"/>
</dbReference>
<evidence type="ECO:0000256" key="3">
    <source>
        <dbReference type="ARBA" id="ARBA00011424"/>
    </source>
</evidence>
<comment type="function">
    <text evidence="8 9">Catalyzes the reversible reaction in which hydroxymethyl group from 5,10-methylenetetrahydrofolate is transferred onto alpha-ketoisovalerate to form ketopantoate.</text>
</comment>
<comment type="catalytic activity">
    <reaction evidence="9">
        <text>(6R)-5,10-methylene-5,6,7,8-tetrahydrofolate + 3-methyl-2-oxobutanoate + H2O = 2-dehydropantoate + (6S)-5,6,7,8-tetrahydrofolate</text>
        <dbReference type="Rhea" id="RHEA:11824"/>
        <dbReference type="ChEBI" id="CHEBI:11561"/>
        <dbReference type="ChEBI" id="CHEBI:11851"/>
        <dbReference type="ChEBI" id="CHEBI:15377"/>
        <dbReference type="ChEBI" id="CHEBI:15636"/>
        <dbReference type="ChEBI" id="CHEBI:57453"/>
        <dbReference type="EC" id="2.1.2.11"/>
    </reaction>
</comment>
<dbReference type="AlphaFoldDB" id="A0A8I1MVK7"/>
<evidence type="ECO:0000256" key="5">
    <source>
        <dbReference type="ARBA" id="ARBA00022679"/>
    </source>
</evidence>
<comment type="caution">
    <text evidence="14">The sequence shown here is derived from an EMBL/GenBank/DDBJ whole genome shotgun (WGS) entry which is preliminary data.</text>
</comment>
<evidence type="ECO:0000256" key="6">
    <source>
        <dbReference type="ARBA" id="ARBA00022723"/>
    </source>
</evidence>
<feature type="region of interest" description="Disordered" evidence="13">
    <location>
        <begin position="1"/>
        <end position="22"/>
    </location>
</feature>
<feature type="binding site" evidence="9 11">
    <location>
        <position position="132"/>
    </location>
    <ligand>
        <name>3-methyl-2-oxobutanoate</name>
        <dbReference type="ChEBI" id="CHEBI:11851"/>
    </ligand>
</feature>
<feature type="active site" description="Proton acceptor" evidence="9 10">
    <location>
        <position position="201"/>
    </location>
</feature>
<dbReference type="GO" id="GO:0000287">
    <property type="term" value="F:magnesium ion binding"/>
    <property type="evidence" value="ECO:0007669"/>
    <property type="project" value="TreeGrafter"/>
</dbReference>
<evidence type="ECO:0000256" key="13">
    <source>
        <dbReference type="SAM" id="MobiDB-lite"/>
    </source>
</evidence>
<dbReference type="Pfam" id="PF02548">
    <property type="entry name" value="Pantoate_transf"/>
    <property type="match status" value="1"/>
</dbReference>
<keyword evidence="5 9" id="KW-0808">Transferase</keyword>
<dbReference type="UniPathway" id="UPA00028">
    <property type="reaction ID" value="UER00003"/>
</dbReference>
<evidence type="ECO:0000256" key="1">
    <source>
        <dbReference type="ARBA" id="ARBA00005033"/>
    </source>
</evidence>
<evidence type="ECO:0000256" key="12">
    <source>
        <dbReference type="PIRSR" id="PIRSR000388-3"/>
    </source>
</evidence>
<dbReference type="SUPFAM" id="SSF51621">
    <property type="entry name" value="Phosphoenolpyruvate/pyruvate domain"/>
    <property type="match status" value="1"/>
</dbReference>
<comment type="pathway">
    <text evidence="1 9">Cofactor biosynthesis; (R)-pantothenate biosynthesis; (R)-pantoate from 3-methyl-2-oxobutanoate: step 1/2.</text>
</comment>
<protein>
    <recommendedName>
        <fullName evidence="9">3-methyl-2-oxobutanoate hydroxymethyltransferase</fullName>
        <ecNumber evidence="9">2.1.2.11</ecNumber>
    </recommendedName>
    <alternativeName>
        <fullName evidence="9">Ketopantoate hydroxymethyltransferase</fullName>
        <shortName evidence="9">KPHMT</shortName>
    </alternativeName>
</protein>
<dbReference type="PIRSF" id="PIRSF000388">
    <property type="entry name" value="Pantoate_hydroxy_MeTrfase"/>
    <property type="match status" value="1"/>
</dbReference>
<evidence type="ECO:0000256" key="4">
    <source>
        <dbReference type="ARBA" id="ARBA00022655"/>
    </source>
</evidence>
<feature type="binding site" evidence="9 11">
    <location>
        <begin position="64"/>
        <end position="65"/>
    </location>
    <ligand>
        <name>3-methyl-2-oxobutanoate</name>
        <dbReference type="ChEBI" id="CHEBI:11851"/>
    </ligand>
</feature>
<comment type="subunit">
    <text evidence="3 9">Homodecamer; pentamer of dimers.</text>
</comment>
<reference evidence="14" key="1">
    <citation type="submission" date="2021-02" db="EMBL/GenBank/DDBJ databases">
        <title>Thiocyanate and organic carbon inputs drive convergent selection for specific autotrophic Afipia and Thiobacillus strains within complex microbiomes.</title>
        <authorList>
            <person name="Huddy R.J."/>
            <person name="Sachdeva R."/>
            <person name="Kadzinga F."/>
            <person name="Kantor R.S."/>
            <person name="Harrison S.T.L."/>
            <person name="Banfield J.F."/>
        </authorList>
    </citation>
    <scope>NUCLEOTIDE SEQUENCE</scope>
    <source>
        <strain evidence="14">SCN18_13_7_16_R3_B_64_19</strain>
    </source>
</reference>
<feature type="binding site" evidence="9 12">
    <location>
        <position position="134"/>
    </location>
    <ligand>
        <name>Mg(2+)</name>
        <dbReference type="ChEBI" id="CHEBI:18420"/>
    </ligand>
</feature>
<feature type="binding site" evidence="9 12">
    <location>
        <position position="64"/>
    </location>
    <ligand>
        <name>Mg(2+)</name>
        <dbReference type="ChEBI" id="CHEBI:18420"/>
    </ligand>
</feature>
<dbReference type="Gene3D" id="3.20.20.60">
    <property type="entry name" value="Phosphoenolpyruvate-binding domains"/>
    <property type="match status" value="1"/>
</dbReference>
<dbReference type="GO" id="GO:0015940">
    <property type="term" value="P:pantothenate biosynthetic process"/>
    <property type="evidence" value="ECO:0007669"/>
    <property type="project" value="UniProtKB-UniRule"/>
</dbReference>
<keyword evidence="9" id="KW-0963">Cytoplasm</keyword>
<comment type="similarity">
    <text evidence="2 9">Belongs to the PanB family.</text>
</comment>
<evidence type="ECO:0000313" key="14">
    <source>
        <dbReference type="EMBL" id="MBN8743113.1"/>
    </source>
</evidence>
<evidence type="ECO:0000256" key="8">
    <source>
        <dbReference type="ARBA" id="ARBA00056497"/>
    </source>
</evidence>
<dbReference type="HAMAP" id="MF_00156">
    <property type="entry name" value="PanB"/>
    <property type="match status" value="1"/>
</dbReference>
<organism evidence="14 15">
    <name type="scientific">Thiomonas arsenitoxydans (strain DSM 22701 / CIP 110005 / 3As)</name>
    <dbReference type="NCBI Taxonomy" id="426114"/>
    <lineage>
        <taxon>Bacteria</taxon>
        <taxon>Pseudomonadati</taxon>
        <taxon>Pseudomonadota</taxon>
        <taxon>Betaproteobacteria</taxon>
        <taxon>Burkholderiales</taxon>
        <taxon>Thiomonas</taxon>
    </lineage>
</organism>
<evidence type="ECO:0000256" key="9">
    <source>
        <dbReference type="HAMAP-Rule" id="MF_00156"/>
    </source>
</evidence>
<dbReference type="PANTHER" id="PTHR20881">
    <property type="entry name" value="3-METHYL-2-OXOBUTANOATE HYDROXYMETHYLTRANSFERASE"/>
    <property type="match status" value="1"/>
</dbReference>
<keyword evidence="7 9" id="KW-0460">Magnesium</keyword>
<dbReference type="EC" id="2.1.2.11" evidence="9"/>
<keyword evidence="6 9" id="KW-0479">Metal-binding</keyword>
<feature type="binding site" evidence="9 11">
    <location>
        <position position="103"/>
    </location>
    <ligand>
        <name>3-methyl-2-oxobutanoate</name>
        <dbReference type="ChEBI" id="CHEBI:11851"/>
    </ligand>
</feature>
<dbReference type="FunFam" id="3.20.20.60:FF:000003">
    <property type="entry name" value="3-methyl-2-oxobutanoate hydroxymethyltransferase"/>
    <property type="match status" value="1"/>
</dbReference>
<dbReference type="RefSeq" id="WP_276727435.1">
    <property type="nucleotide sequence ID" value="NZ_JAFKMR010000010.1"/>
</dbReference>
<dbReference type="NCBIfam" id="NF001452">
    <property type="entry name" value="PRK00311.1"/>
    <property type="match status" value="1"/>
</dbReference>
<dbReference type="GO" id="GO:0032259">
    <property type="term" value="P:methylation"/>
    <property type="evidence" value="ECO:0007669"/>
    <property type="project" value="UniProtKB-KW"/>
</dbReference>
<evidence type="ECO:0000256" key="10">
    <source>
        <dbReference type="PIRSR" id="PIRSR000388-1"/>
    </source>
</evidence>
<gene>
    <name evidence="9 14" type="primary">panB</name>
    <name evidence="14" type="ORF">J0I24_02285</name>
</gene>
<feature type="binding site" evidence="9 12">
    <location>
        <position position="103"/>
    </location>
    <ligand>
        <name>Mg(2+)</name>
        <dbReference type="ChEBI" id="CHEBI:18420"/>
    </ligand>
</feature>
<dbReference type="InterPro" id="IPR003700">
    <property type="entry name" value="Pantoate_hydroxy_MeTrfase"/>
</dbReference>
<dbReference type="GO" id="GO:0005737">
    <property type="term" value="C:cytoplasm"/>
    <property type="evidence" value="ECO:0007669"/>
    <property type="project" value="UniProtKB-SubCell"/>
</dbReference>